<keyword evidence="6" id="KW-0479">Metal-binding</keyword>
<evidence type="ECO:0000256" key="8">
    <source>
        <dbReference type="ARBA" id="ARBA00022801"/>
    </source>
</evidence>
<feature type="domain" description="Peptidase M14" evidence="16">
    <location>
        <begin position="120"/>
        <end position="422"/>
    </location>
</feature>
<dbReference type="GO" id="GO:0004181">
    <property type="term" value="F:metallocarboxypeptidase activity"/>
    <property type="evidence" value="ECO:0007669"/>
    <property type="project" value="InterPro"/>
</dbReference>
<organism evidence="17">
    <name type="scientific">Clytia hemisphaerica</name>
    <dbReference type="NCBI Taxonomy" id="252671"/>
    <lineage>
        <taxon>Eukaryota</taxon>
        <taxon>Metazoa</taxon>
        <taxon>Cnidaria</taxon>
        <taxon>Hydrozoa</taxon>
        <taxon>Hydroidolina</taxon>
        <taxon>Leptothecata</taxon>
        <taxon>Obeliida</taxon>
        <taxon>Clytiidae</taxon>
        <taxon>Clytia</taxon>
    </lineage>
</organism>
<keyword evidence="4 17" id="KW-0121">Carboxypeptidase</keyword>
<dbReference type="Pfam" id="PF00246">
    <property type="entry name" value="Peptidase_M14"/>
    <property type="match status" value="1"/>
</dbReference>
<dbReference type="SUPFAM" id="SSF54897">
    <property type="entry name" value="Protease propeptides/inhibitors"/>
    <property type="match status" value="1"/>
</dbReference>
<accession>A0A069DMP2</accession>
<evidence type="ECO:0000256" key="10">
    <source>
        <dbReference type="ARBA" id="ARBA00023026"/>
    </source>
</evidence>
<evidence type="ECO:0000256" key="5">
    <source>
        <dbReference type="ARBA" id="ARBA00022670"/>
    </source>
</evidence>
<dbReference type="AlphaFoldDB" id="A0A069DMP2"/>
<proteinExistence type="evidence at transcript level"/>
<feature type="active site" description="Proton donor/acceptor" evidence="14">
    <location>
        <position position="386"/>
    </location>
</feature>
<dbReference type="InterPro" id="IPR036990">
    <property type="entry name" value="M14A-like_propep"/>
</dbReference>
<evidence type="ECO:0000256" key="3">
    <source>
        <dbReference type="ARBA" id="ARBA00005988"/>
    </source>
</evidence>
<keyword evidence="13" id="KW-1015">Disulfide bond</keyword>
<dbReference type="PROSITE" id="PS52035">
    <property type="entry name" value="PEPTIDASE_M14"/>
    <property type="match status" value="1"/>
</dbReference>
<dbReference type="PRINTS" id="PR00765">
    <property type="entry name" value="CRBOXYPTASEA"/>
</dbReference>
<evidence type="ECO:0000256" key="11">
    <source>
        <dbReference type="ARBA" id="ARBA00023049"/>
    </source>
</evidence>
<evidence type="ECO:0000256" key="12">
    <source>
        <dbReference type="ARBA" id="ARBA00023145"/>
    </source>
</evidence>
<name>A0A069DMP2_9CNID</name>
<dbReference type="EMBL" id="GBGP01000083">
    <property type="protein sequence ID" value="JAC85100.1"/>
    <property type="molecule type" value="mRNA"/>
</dbReference>
<dbReference type="Pfam" id="PF02244">
    <property type="entry name" value="Propep_M14"/>
    <property type="match status" value="1"/>
</dbReference>
<evidence type="ECO:0000256" key="7">
    <source>
        <dbReference type="ARBA" id="ARBA00022729"/>
    </source>
</evidence>
<evidence type="ECO:0000313" key="17">
    <source>
        <dbReference type="EMBL" id="JAC85100.1"/>
    </source>
</evidence>
<dbReference type="GO" id="GO:0008270">
    <property type="term" value="F:zinc ion binding"/>
    <property type="evidence" value="ECO:0007669"/>
    <property type="project" value="InterPro"/>
</dbReference>
<protein>
    <submittedName>
        <fullName evidence="17">Secreted carboxypeptidase</fullName>
    </submittedName>
</protein>
<sequence length="434" mass="50589">MKRFLVSVLCLVLLIQNVESQRKNKSIKKVMLLRVTPTNEQQLDFLTSLKTYKGDLKIQLWRHPDEVDRHVDVWISPKSIDKFKKLSGALNMTYEVLTKNIFDEWDEEYSMNNIEDFDMVYQKYDEIVGELKRLASVYSDIMELQSIGKSYEKNDIYSVHISLNRSDSREIIYLNCGSHAREFLSVSSCKYVIRKILFDSKYDDKIKDLLHNFDIVMTPLLNPDGYIFAHNKKLKLNRLWRKSRSPTSDRTCYGVDLNRNFDHRWGGYGGSGDPCDNIYSGPRPFSEQETLSLARYLYKLRRRLVSYMDVHVFGQLWMSPWGYSSTTPKHAAIHEAMLKQIKANLFKEQNIVYEVGQSAVVLYQTSGDSIDWVYGRLGVVHSYGVELRPNLTVRRGFRYHSNFTKPTGEDLLIGITTISNELSRERNERMGAML</sequence>
<keyword evidence="8" id="KW-0378">Hydrolase</keyword>
<comment type="cofactor">
    <cofactor evidence="1">
        <name>Zn(2+)</name>
        <dbReference type="ChEBI" id="CHEBI:29105"/>
    </cofactor>
</comment>
<keyword evidence="9" id="KW-0862">Zinc</keyword>
<comment type="similarity">
    <text evidence="3 14">Belongs to the peptidase M14 family.</text>
</comment>
<dbReference type="FunFam" id="3.40.630.10:FF:000084">
    <property type="entry name" value="Carboxypeptidase B2"/>
    <property type="match status" value="1"/>
</dbReference>
<dbReference type="SMART" id="SM00631">
    <property type="entry name" value="Zn_pept"/>
    <property type="match status" value="1"/>
</dbReference>
<evidence type="ECO:0000256" key="9">
    <source>
        <dbReference type="ARBA" id="ARBA00022833"/>
    </source>
</evidence>
<comment type="function">
    <text evidence="2">Extracellular metalloprotease that contributes to pathogenicity.</text>
</comment>
<dbReference type="Gene3D" id="3.40.630.10">
    <property type="entry name" value="Zn peptidases"/>
    <property type="match status" value="1"/>
</dbReference>
<dbReference type="PANTHER" id="PTHR11705">
    <property type="entry name" value="PROTEASE FAMILY M14 CARBOXYPEPTIDASE A,B"/>
    <property type="match status" value="1"/>
</dbReference>
<dbReference type="InterPro" id="IPR003146">
    <property type="entry name" value="M14A_act_pep"/>
</dbReference>
<evidence type="ECO:0000256" key="15">
    <source>
        <dbReference type="SAM" id="SignalP"/>
    </source>
</evidence>
<dbReference type="SUPFAM" id="SSF53187">
    <property type="entry name" value="Zn-dependent exopeptidases"/>
    <property type="match status" value="1"/>
</dbReference>
<keyword evidence="5" id="KW-0645">Protease</keyword>
<keyword evidence="7 15" id="KW-0732">Signal</keyword>
<keyword evidence="12" id="KW-0865">Zymogen</keyword>
<evidence type="ECO:0000256" key="13">
    <source>
        <dbReference type="ARBA" id="ARBA00023157"/>
    </source>
</evidence>
<evidence type="ECO:0000256" key="14">
    <source>
        <dbReference type="PROSITE-ProRule" id="PRU01379"/>
    </source>
</evidence>
<evidence type="ECO:0000256" key="2">
    <source>
        <dbReference type="ARBA" id="ARBA00003091"/>
    </source>
</evidence>
<evidence type="ECO:0000256" key="4">
    <source>
        <dbReference type="ARBA" id="ARBA00022645"/>
    </source>
</evidence>
<evidence type="ECO:0000256" key="6">
    <source>
        <dbReference type="ARBA" id="ARBA00022723"/>
    </source>
</evidence>
<keyword evidence="10" id="KW-0843">Virulence</keyword>
<feature type="chain" id="PRO_5001660364" evidence="15">
    <location>
        <begin position="21"/>
        <end position="434"/>
    </location>
</feature>
<dbReference type="PANTHER" id="PTHR11705:SF143">
    <property type="entry name" value="SLL0236 PROTEIN"/>
    <property type="match status" value="1"/>
</dbReference>
<dbReference type="Gene3D" id="3.30.70.340">
    <property type="entry name" value="Metallocarboxypeptidase-like"/>
    <property type="match status" value="1"/>
</dbReference>
<evidence type="ECO:0000259" key="16">
    <source>
        <dbReference type="PROSITE" id="PS52035"/>
    </source>
</evidence>
<evidence type="ECO:0000256" key="1">
    <source>
        <dbReference type="ARBA" id="ARBA00001947"/>
    </source>
</evidence>
<dbReference type="GO" id="GO:0006508">
    <property type="term" value="P:proteolysis"/>
    <property type="evidence" value="ECO:0007669"/>
    <property type="project" value="UniProtKB-KW"/>
</dbReference>
<dbReference type="InterPro" id="IPR000834">
    <property type="entry name" value="Peptidase_M14"/>
</dbReference>
<dbReference type="GO" id="GO:0005615">
    <property type="term" value="C:extracellular space"/>
    <property type="evidence" value="ECO:0007669"/>
    <property type="project" value="TreeGrafter"/>
</dbReference>
<reference evidence="17" key="1">
    <citation type="journal article" date="2014" name="PLoS Genet.">
        <title>Differential Responses to Wnt and PCP Disruption Predict Expression and Developmental Function of Conserved and Novel Genes in a Cnidarian.</title>
        <authorList>
            <person name="Lapebie P."/>
            <person name="Ruggiero A."/>
            <person name="Barreau C."/>
            <person name="Chevalier S."/>
            <person name="Chang P."/>
            <person name="Dru P."/>
            <person name="Houliston E."/>
            <person name="Momose T."/>
        </authorList>
    </citation>
    <scope>NUCLEOTIDE SEQUENCE</scope>
</reference>
<feature type="signal peptide" evidence="15">
    <location>
        <begin position="1"/>
        <end position="20"/>
    </location>
</feature>
<keyword evidence="11" id="KW-0482">Metalloprotease</keyword>